<feature type="coiled-coil region" evidence="1">
    <location>
        <begin position="22"/>
        <end position="49"/>
    </location>
</feature>
<sequence>MSTNKTQHYHLNQWEAEDKVLRAEFNQDNAKLDSAMAQAAQERAELRSAIPKIVTGTYQGNGAASQTIPLGFAPKAVLTMTQSGLMYSPNSSGYMFGGLALPGHSASHRYRRSISSPYEYYPGVEVTDTGFTVYETRIGEYAGVSCNSADTTYHYLAIG</sequence>
<proteinExistence type="predicted"/>
<evidence type="ECO:0000256" key="1">
    <source>
        <dbReference type="SAM" id="Coils"/>
    </source>
</evidence>
<name>A0A8J6J9E2_9FIRM</name>
<keyword evidence="3" id="KW-1185">Reference proteome</keyword>
<evidence type="ECO:0000313" key="3">
    <source>
        <dbReference type="Proteomes" id="UP000628736"/>
    </source>
</evidence>
<organism evidence="2 3">
    <name type="scientific">Flintibacter hominis</name>
    <dbReference type="NCBI Taxonomy" id="2763048"/>
    <lineage>
        <taxon>Bacteria</taxon>
        <taxon>Bacillati</taxon>
        <taxon>Bacillota</taxon>
        <taxon>Clostridia</taxon>
        <taxon>Eubacteriales</taxon>
        <taxon>Flintibacter</taxon>
    </lineage>
</organism>
<comment type="caution">
    <text evidence="2">The sequence shown here is derived from an EMBL/GenBank/DDBJ whole genome shotgun (WGS) entry which is preliminary data.</text>
</comment>
<dbReference type="AlphaFoldDB" id="A0A8J6J9E2"/>
<dbReference type="RefSeq" id="WP_186852875.1">
    <property type="nucleotide sequence ID" value="NZ_JACOPO010000005.1"/>
</dbReference>
<gene>
    <name evidence="2" type="ORF">H8S11_08810</name>
</gene>
<protein>
    <submittedName>
        <fullName evidence="2">Uncharacterized protein</fullName>
    </submittedName>
</protein>
<dbReference type="Proteomes" id="UP000628736">
    <property type="component" value="Unassembled WGS sequence"/>
</dbReference>
<accession>A0A8J6J9E2</accession>
<keyword evidence="1" id="KW-0175">Coiled coil</keyword>
<reference evidence="2" key="1">
    <citation type="submission" date="2020-08" db="EMBL/GenBank/DDBJ databases">
        <title>Genome public.</title>
        <authorList>
            <person name="Liu C."/>
            <person name="Sun Q."/>
        </authorList>
    </citation>
    <scope>NUCLEOTIDE SEQUENCE</scope>
    <source>
        <strain evidence="2">NSJ-23</strain>
    </source>
</reference>
<dbReference type="EMBL" id="JACOPO010000005">
    <property type="protein sequence ID" value="MBC5722910.1"/>
    <property type="molecule type" value="Genomic_DNA"/>
</dbReference>
<evidence type="ECO:0000313" key="2">
    <source>
        <dbReference type="EMBL" id="MBC5722910.1"/>
    </source>
</evidence>